<name>F0SKI9_RUBBR</name>
<protein>
    <recommendedName>
        <fullName evidence="4">DUF805 domain-containing protein</fullName>
    </recommendedName>
</protein>
<keyword evidence="1" id="KW-1133">Transmembrane helix</keyword>
<dbReference type="PANTHER" id="PTHR34980">
    <property type="entry name" value="INNER MEMBRANE PROTEIN-RELATED-RELATED"/>
    <property type="match status" value="1"/>
</dbReference>
<dbReference type="AlphaFoldDB" id="F0SKI9"/>
<dbReference type="KEGG" id="pbs:Plabr_4397"/>
<keyword evidence="3" id="KW-1185">Reference proteome</keyword>
<evidence type="ECO:0008006" key="4">
    <source>
        <dbReference type="Google" id="ProtNLM"/>
    </source>
</evidence>
<feature type="transmembrane region" description="Helical" evidence="1">
    <location>
        <begin position="91"/>
        <end position="110"/>
    </location>
</feature>
<gene>
    <name evidence="2" type="ordered locus">Plabr_4397</name>
</gene>
<dbReference type="Proteomes" id="UP000006860">
    <property type="component" value="Chromosome"/>
</dbReference>
<dbReference type="eggNOG" id="COG3152">
    <property type="taxonomic scope" value="Bacteria"/>
</dbReference>
<keyword evidence="1" id="KW-0472">Membrane</keyword>
<dbReference type="InterPro" id="IPR008523">
    <property type="entry name" value="DUF805"/>
</dbReference>
<feature type="transmembrane region" description="Helical" evidence="1">
    <location>
        <begin position="23"/>
        <end position="47"/>
    </location>
</feature>
<dbReference type="RefSeq" id="WP_013630675.1">
    <property type="nucleotide sequence ID" value="NC_015174.1"/>
</dbReference>
<dbReference type="HOGENOM" id="CLU_093674_4_1_0"/>
<sequence>MRDYLQAWSRSFNFSGRARRREFWIFTLGNVFVFAIVVFATVVILDLLGAERPIPLKAIVYTTNGFPLLTLTPTIAVTVRRLHDTGRSGWLILSLLLPPIGTVVMLYFLMQNSEPRENEYGPCPKVRYSEMPCGYEDRSIRMW</sequence>
<evidence type="ECO:0000313" key="3">
    <source>
        <dbReference type="Proteomes" id="UP000006860"/>
    </source>
</evidence>
<feature type="transmembrane region" description="Helical" evidence="1">
    <location>
        <begin position="59"/>
        <end position="79"/>
    </location>
</feature>
<organism evidence="2 3">
    <name type="scientific">Rubinisphaera brasiliensis (strain ATCC 49424 / DSM 5305 / JCM 21570 / IAM 15109 / NBRC 103401 / IFAM 1448)</name>
    <name type="common">Planctomyces brasiliensis</name>
    <dbReference type="NCBI Taxonomy" id="756272"/>
    <lineage>
        <taxon>Bacteria</taxon>
        <taxon>Pseudomonadati</taxon>
        <taxon>Planctomycetota</taxon>
        <taxon>Planctomycetia</taxon>
        <taxon>Planctomycetales</taxon>
        <taxon>Planctomycetaceae</taxon>
        <taxon>Rubinisphaera</taxon>
    </lineage>
</organism>
<dbReference type="PANTHER" id="PTHR34980:SF2">
    <property type="entry name" value="INNER MEMBRANE PROTEIN YHAH-RELATED"/>
    <property type="match status" value="1"/>
</dbReference>
<dbReference type="STRING" id="756272.Plabr_4397"/>
<evidence type="ECO:0000313" key="2">
    <source>
        <dbReference type="EMBL" id="ADY61970.1"/>
    </source>
</evidence>
<dbReference type="EMBL" id="CP002546">
    <property type="protein sequence ID" value="ADY61970.1"/>
    <property type="molecule type" value="Genomic_DNA"/>
</dbReference>
<keyword evidence="1" id="KW-0812">Transmembrane</keyword>
<reference evidence="3" key="1">
    <citation type="submission" date="2011-02" db="EMBL/GenBank/DDBJ databases">
        <title>The complete genome of Planctomyces brasiliensis DSM 5305.</title>
        <authorList>
            <person name="Lucas S."/>
            <person name="Copeland A."/>
            <person name="Lapidus A."/>
            <person name="Bruce D."/>
            <person name="Goodwin L."/>
            <person name="Pitluck S."/>
            <person name="Kyrpides N."/>
            <person name="Mavromatis K."/>
            <person name="Pagani I."/>
            <person name="Ivanova N."/>
            <person name="Ovchinnikova G."/>
            <person name="Lu M."/>
            <person name="Detter J.C."/>
            <person name="Han C."/>
            <person name="Land M."/>
            <person name="Hauser L."/>
            <person name="Markowitz V."/>
            <person name="Cheng J.-F."/>
            <person name="Hugenholtz P."/>
            <person name="Woyke T."/>
            <person name="Wu D."/>
            <person name="Tindall B."/>
            <person name="Pomrenke H.G."/>
            <person name="Brambilla E."/>
            <person name="Klenk H.-P."/>
            <person name="Eisen J.A."/>
        </authorList>
    </citation>
    <scope>NUCLEOTIDE SEQUENCE [LARGE SCALE GENOMIC DNA]</scope>
    <source>
        <strain evidence="3">ATCC 49424 / DSM 5305 / JCM 21570 / NBRC 103401 / IFAM 1448</strain>
    </source>
</reference>
<dbReference type="OrthoDB" id="9812349at2"/>
<dbReference type="GO" id="GO:0005886">
    <property type="term" value="C:plasma membrane"/>
    <property type="evidence" value="ECO:0007669"/>
    <property type="project" value="TreeGrafter"/>
</dbReference>
<dbReference type="Pfam" id="PF05656">
    <property type="entry name" value="DUF805"/>
    <property type="match status" value="1"/>
</dbReference>
<accession>F0SKI9</accession>
<evidence type="ECO:0000256" key="1">
    <source>
        <dbReference type="SAM" id="Phobius"/>
    </source>
</evidence>
<proteinExistence type="predicted"/>